<protein>
    <recommendedName>
        <fullName evidence="1">Multidrug resistance protein MdtA-like C-terminal permuted SH3 domain-containing protein</fullName>
    </recommendedName>
</protein>
<dbReference type="EMBL" id="AP027272">
    <property type="protein sequence ID" value="BDX07012.1"/>
    <property type="molecule type" value="Genomic_DNA"/>
</dbReference>
<dbReference type="GO" id="GO:1990281">
    <property type="term" value="C:efflux pump complex"/>
    <property type="evidence" value="ECO:0007669"/>
    <property type="project" value="TreeGrafter"/>
</dbReference>
<reference evidence="2" key="1">
    <citation type="submission" date="2023-01" db="EMBL/GenBank/DDBJ databases">
        <title>Complete genome sequence of Planctobacterium marinum strain Dej080120_11.</title>
        <authorList>
            <person name="Ueki S."/>
            <person name="Maruyama F."/>
        </authorList>
    </citation>
    <scope>NUCLEOTIDE SEQUENCE</scope>
    <source>
        <strain evidence="2">Dej080120_11</strain>
    </source>
</reference>
<name>A0AA48HP10_9ALTE</name>
<dbReference type="InterPro" id="IPR058627">
    <property type="entry name" value="MdtA-like_C"/>
</dbReference>
<dbReference type="GO" id="GO:0015562">
    <property type="term" value="F:efflux transmembrane transporter activity"/>
    <property type="evidence" value="ECO:0007669"/>
    <property type="project" value="TreeGrafter"/>
</dbReference>
<feature type="domain" description="Multidrug resistance protein MdtA-like C-terminal permuted SH3" evidence="1">
    <location>
        <begin position="101"/>
        <end position="156"/>
    </location>
</feature>
<dbReference type="Proteomes" id="UP001333710">
    <property type="component" value="Chromosome"/>
</dbReference>
<dbReference type="Pfam" id="PF25967">
    <property type="entry name" value="RND-MFP_C"/>
    <property type="match status" value="1"/>
</dbReference>
<evidence type="ECO:0000313" key="2">
    <source>
        <dbReference type="EMBL" id="BDX07012.1"/>
    </source>
</evidence>
<dbReference type="RefSeq" id="WP_338293003.1">
    <property type="nucleotide sequence ID" value="NZ_AP027272.1"/>
</dbReference>
<organism evidence="2 3">
    <name type="scientific">Planctobacterium marinum</name>
    <dbReference type="NCBI Taxonomy" id="1631968"/>
    <lineage>
        <taxon>Bacteria</taxon>
        <taxon>Pseudomonadati</taxon>
        <taxon>Pseudomonadota</taxon>
        <taxon>Gammaproteobacteria</taxon>
        <taxon>Alteromonadales</taxon>
        <taxon>Alteromonadaceae</taxon>
        <taxon>Planctobacterium</taxon>
    </lineage>
</organism>
<dbReference type="KEGG" id="pmaw:MACH26_25330"/>
<keyword evidence="3" id="KW-1185">Reference proteome</keyword>
<dbReference type="Gene3D" id="2.40.420.20">
    <property type="match status" value="1"/>
</dbReference>
<gene>
    <name evidence="2" type="ORF">MACH26_25330</name>
</gene>
<evidence type="ECO:0000313" key="3">
    <source>
        <dbReference type="Proteomes" id="UP001333710"/>
    </source>
</evidence>
<accession>A0AA48HP10</accession>
<dbReference type="Gene3D" id="2.40.30.170">
    <property type="match status" value="1"/>
</dbReference>
<dbReference type="PANTHER" id="PTHR30469">
    <property type="entry name" value="MULTIDRUG RESISTANCE PROTEIN MDTA"/>
    <property type="match status" value="1"/>
</dbReference>
<evidence type="ECO:0000259" key="1">
    <source>
        <dbReference type="Pfam" id="PF25967"/>
    </source>
</evidence>
<proteinExistence type="predicted"/>
<sequence length="170" mass="18699">MNRSDVLVTMLDTENLEGRIFVPVKYLPFLRTSKEVLIKSENNQISAAIKAIIPAADRQSQSFELRVSLPAGANESWTSGELITATVPVRAPQETLTVHRDALILRKEGTYVVVIDDENKAHRHLVQVGEGMKERVSIQSDAIQAGDKVATRGAERIQDGQTVTIARPNA</sequence>
<dbReference type="AlphaFoldDB" id="A0AA48HP10"/>